<dbReference type="SMART" id="SM00185">
    <property type="entry name" value="ARM"/>
    <property type="match status" value="7"/>
</dbReference>
<dbReference type="AlphaFoldDB" id="A0A8T2PG13"/>
<dbReference type="GO" id="GO:0008017">
    <property type="term" value="F:microtubule binding"/>
    <property type="evidence" value="ECO:0007669"/>
    <property type="project" value="TreeGrafter"/>
</dbReference>
<dbReference type="GO" id="GO:0005874">
    <property type="term" value="C:microtubule"/>
    <property type="evidence" value="ECO:0007669"/>
    <property type="project" value="UniProtKB-KW"/>
</dbReference>
<evidence type="ECO:0000256" key="4">
    <source>
        <dbReference type="ARBA" id="ARBA00022701"/>
    </source>
</evidence>
<dbReference type="PANTHER" id="PTHR23314:SF0">
    <property type="entry name" value="SPERM-ASSOCIATED ANTIGEN 6"/>
    <property type="match status" value="1"/>
</dbReference>
<keyword evidence="10" id="KW-0966">Cell projection</keyword>
<evidence type="ECO:0000256" key="7">
    <source>
        <dbReference type="ARBA" id="ARBA00022846"/>
    </source>
</evidence>
<dbReference type="GO" id="GO:1990138">
    <property type="term" value="P:neuron projection extension"/>
    <property type="evidence" value="ECO:0007669"/>
    <property type="project" value="TreeGrafter"/>
</dbReference>
<organism evidence="15 16">
    <name type="scientific">Albula glossodonta</name>
    <name type="common">roundjaw bonefish</name>
    <dbReference type="NCBI Taxonomy" id="121402"/>
    <lineage>
        <taxon>Eukaryota</taxon>
        <taxon>Metazoa</taxon>
        <taxon>Chordata</taxon>
        <taxon>Craniata</taxon>
        <taxon>Vertebrata</taxon>
        <taxon>Euteleostomi</taxon>
        <taxon>Actinopterygii</taxon>
        <taxon>Neopterygii</taxon>
        <taxon>Teleostei</taxon>
        <taxon>Albuliformes</taxon>
        <taxon>Albulidae</taxon>
        <taxon>Albula</taxon>
    </lineage>
</organism>
<keyword evidence="16" id="KW-1185">Reference proteome</keyword>
<evidence type="ECO:0000256" key="9">
    <source>
        <dbReference type="ARBA" id="ARBA00023212"/>
    </source>
</evidence>
<dbReference type="Pfam" id="PF00514">
    <property type="entry name" value="Arm"/>
    <property type="match status" value="1"/>
</dbReference>
<gene>
    <name evidence="15" type="ORF">JZ751_003741</name>
</gene>
<proteinExistence type="predicted"/>
<dbReference type="FunFam" id="1.25.10.10:FF:000129">
    <property type="entry name" value="sperm-associated antigen 6 isoform X1"/>
    <property type="match status" value="1"/>
</dbReference>
<evidence type="ECO:0000256" key="3">
    <source>
        <dbReference type="ARBA" id="ARBA00022490"/>
    </source>
</evidence>
<evidence type="ECO:0000256" key="10">
    <source>
        <dbReference type="ARBA" id="ARBA00023273"/>
    </source>
</evidence>
<keyword evidence="8" id="KW-0969">Cilium</keyword>
<evidence type="ECO:0000256" key="12">
    <source>
        <dbReference type="ARBA" id="ARBA00061986"/>
    </source>
</evidence>
<sequence length="561" mass="61542">MSQRQVLQVFEQYQKSRTQFVQSIAELATRPQNIETLQNAGVMSLLRPLLLDVVPTIQQTAALALGRLANYNDDLAEAVVKGDILPQLVYSLAEQNRFYKKAAAFVLRAVAKHSPELAQAVVDCGALDALVISLEEFDPGVKEAAAWALGYIARHNGELSQAVVDAGAVPLLVLCVQEPEAALKRIAASSLSDIAKHSPELAQTVVDAGAIAHLAQMILNPDAKLKVSELRFSQPYINKRQVFSALSQIAKHSVDLAEMVVEAEIFPVVLGCLKDPDEYVRKNVATLLREITKHTPEGAVLGLLLWRRAPWLGIWPVRQRLEPTGSHFTSLRRKMKALLSQLIVNAGGVAAVIDYIGDCRGHVRLPGIMMLGYVAAHSENLAMAVIVSKGVPQLAICLAEEQEEHIKSATAWAFGQIGRHTPEHARAVAVANVLPKLLALYMDTDSSEDLQVKAKKALKSILQKCTYLPALEPLLHDAPSNILKHVVCQFSKVLPHDSKARRLFVTSGGLKKVQEIKAEPGSALQEYINAINNCYPEEIVRYYSPGYSETLLERVDKYQPV</sequence>
<dbReference type="GO" id="GO:0001669">
    <property type="term" value="C:acrosomal vesicle"/>
    <property type="evidence" value="ECO:0007669"/>
    <property type="project" value="TreeGrafter"/>
</dbReference>
<evidence type="ECO:0000313" key="16">
    <source>
        <dbReference type="Proteomes" id="UP000824540"/>
    </source>
</evidence>
<protein>
    <recommendedName>
        <fullName evidence="13">Sperm-associated antigen 6</fullName>
    </recommendedName>
    <alternativeName>
        <fullName evidence="14">Protein PF16 homolog</fullName>
    </alternativeName>
</protein>
<dbReference type="EMBL" id="JAFBMS010000012">
    <property type="protein sequence ID" value="KAG9347727.1"/>
    <property type="molecule type" value="Genomic_DNA"/>
</dbReference>
<dbReference type="GO" id="GO:0007288">
    <property type="term" value="P:sperm axoneme assembly"/>
    <property type="evidence" value="ECO:0007669"/>
    <property type="project" value="TreeGrafter"/>
</dbReference>
<dbReference type="InterPro" id="IPR000225">
    <property type="entry name" value="Armadillo"/>
</dbReference>
<evidence type="ECO:0000256" key="2">
    <source>
        <dbReference type="ARBA" id="ARBA00004430"/>
    </source>
</evidence>
<dbReference type="OrthoDB" id="7537227at2759"/>
<dbReference type="Proteomes" id="UP000824540">
    <property type="component" value="Unassembled WGS sequence"/>
</dbReference>
<evidence type="ECO:0000256" key="6">
    <source>
        <dbReference type="ARBA" id="ARBA00022794"/>
    </source>
</evidence>
<dbReference type="InterPro" id="IPR011989">
    <property type="entry name" value="ARM-like"/>
</dbReference>
<comment type="subcellular location">
    <subcellularLocation>
        <location evidence="1">Cell projection</location>
        <location evidence="1">Cilium</location>
        <location evidence="1">Flagellum</location>
    </subcellularLocation>
    <subcellularLocation>
        <location evidence="2">Cytoplasm</location>
        <location evidence="2">Cytoskeleton</location>
        <location evidence="2">Cilium axoneme</location>
    </subcellularLocation>
</comment>
<evidence type="ECO:0000313" key="15">
    <source>
        <dbReference type="EMBL" id="KAG9347727.1"/>
    </source>
</evidence>
<evidence type="ECO:0000256" key="1">
    <source>
        <dbReference type="ARBA" id="ARBA00004230"/>
    </source>
</evidence>
<dbReference type="GO" id="GO:0046847">
    <property type="term" value="P:filopodium assembly"/>
    <property type="evidence" value="ECO:0007669"/>
    <property type="project" value="TreeGrafter"/>
</dbReference>
<keyword evidence="5" id="KW-0677">Repeat</keyword>
<evidence type="ECO:0000256" key="8">
    <source>
        <dbReference type="ARBA" id="ARBA00023069"/>
    </source>
</evidence>
<evidence type="ECO:0000256" key="5">
    <source>
        <dbReference type="ARBA" id="ARBA00022737"/>
    </source>
</evidence>
<comment type="function">
    <text evidence="11">Important for structural integrity of the central apparatus in the sperm tail and for flagellar motility.</text>
</comment>
<keyword evidence="4" id="KW-0493">Microtubule</keyword>
<accession>A0A8T2PG13</accession>
<evidence type="ECO:0000256" key="14">
    <source>
        <dbReference type="ARBA" id="ARBA00083576"/>
    </source>
</evidence>
<dbReference type="FunFam" id="1.25.10.10:FF:000196">
    <property type="entry name" value="Sperm associated antigen 6"/>
    <property type="match status" value="1"/>
</dbReference>
<reference evidence="15" key="1">
    <citation type="thesis" date="2021" institute="BYU ScholarsArchive" country="Provo, UT, USA">
        <title>Applications of and Algorithms for Genome Assembly and Genomic Analyses with an Emphasis on Marine Teleosts.</title>
        <authorList>
            <person name="Pickett B.D."/>
        </authorList>
    </citation>
    <scope>NUCLEOTIDE SEQUENCE</scope>
    <source>
        <strain evidence="15">HI-2016</strain>
    </source>
</reference>
<dbReference type="Pfam" id="PF02985">
    <property type="entry name" value="HEAT"/>
    <property type="match status" value="1"/>
</dbReference>
<keyword evidence="7" id="KW-0282">Flagellum</keyword>
<dbReference type="GO" id="GO:0003351">
    <property type="term" value="P:epithelial cilium movement involved in extracellular fluid movement"/>
    <property type="evidence" value="ECO:0007669"/>
    <property type="project" value="TreeGrafter"/>
</dbReference>
<dbReference type="InterPro" id="IPR016024">
    <property type="entry name" value="ARM-type_fold"/>
</dbReference>
<comment type="subunit">
    <text evidence="12">Interacts with SPAG16 and SPAG17.</text>
</comment>
<dbReference type="SUPFAM" id="SSF48371">
    <property type="entry name" value="ARM repeat"/>
    <property type="match status" value="1"/>
</dbReference>
<dbReference type="PANTHER" id="PTHR23314">
    <property type="entry name" value="SPERM-ASSOCIATED ANTIGEN 6 ARMADILLO REPEAT-CONTAINING"/>
    <property type="match status" value="1"/>
</dbReference>
<evidence type="ECO:0000256" key="11">
    <source>
        <dbReference type="ARBA" id="ARBA00057769"/>
    </source>
</evidence>
<keyword evidence="9" id="KW-0206">Cytoskeleton</keyword>
<keyword evidence="3" id="KW-0963">Cytoplasm</keyword>
<dbReference type="Gene3D" id="1.25.10.10">
    <property type="entry name" value="Leucine-rich Repeat Variant"/>
    <property type="match status" value="3"/>
</dbReference>
<evidence type="ECO:0000256" key="13">
    <source>
        <dbReference type="ARBA" id="ARBA00074796"/>
    </source>
</evidence>
<dbReference type="InterPro" id="IPR000357">
    <property type="entry name" value="HEAT"/>
</dbReference>
<dbReference type="GO" id="GO:0005930">
    <property type="term" value="C:axoneme"/>
    <property type="evidence" value="ECO:0007669"/>
    <property type="project" value="UniProtKB-SubCell"/>
</dbReference>
<dbReference type="GO" id="GO:0097228">
    <property type="term" value="C:sperm principal piece"/>
    <property type="evidence" value="ECO:0007669"/>
    <property type="project" value="TreeGrafter"/>
</dbReference>
<comment type="caution">
    <text evidence="15">The sequence shown here is derived from an EMBL/GenBank/DDBJ whole genome shotgun (WGS) entry which is preliminary data.</text>
</comment>
<keyword evidence="6" id="KW-0970">Cilium biogenesis/degradation</keyword>
<name>A0A8T2PG13_9TELE</name>
<dbReference type="GO" id="GO:0005576">
    <property type="term" value="C:extracellular region"/>
    <property type="evidence" value="ECO:0007669"/>
    <property type="project" value="GOC"/>
</dbReference>